<comment type="caution">
    <text evidence="1">The sequence shown here is derived from an EMBL/GenBank/DDBJ whole genome shotgun (WGS) entry which is preliminary data.</text>
</comment>
<accession>A0ABV2AKC6</accession>
<evidence type="ECO:0000313" key="1">
    <source>
        <dbReference type="EMBL" id="MES1920125.1"/>
    </source>
</evidence>
<evidence type="ECO:0000313" key="2">
    <source>
        <dbReference type="Proteomes" id="UP001439008"/>
    </source>
</evidence>
<reference evidence="1 2" key="1">
    <citation type="journal article" date="2024" name="BMC Biol.">
        <title>Comparative genomics of Ascetosporea gives new insight into the evolutionary basis for animal parasitism in Rhizaria.</title>
        <authorList>
            <person name="Hiltunen Thoren M."/>
            <person name="Onut-Brannstrom I."/>
            <person name="Alfjorden A."/>
            <person name="Peckova H."/>
            <person name="Swords F."/>
            <person name="Hooper C."/>
            <person name="Holzer A.S."/>
            <person name="Bass D."/>
            <person name="Burki F."/>
        </authorList>
    </citation>
    <scope>NUCLEOTIDE SEQUENCE [LARGE SCALE GENOMIC DNA]</scope>
    <source>
        <strain evidence="1">20-A016</strain>
    </source>
</reference>
<dbReference type="EMBL" id="JBDODL010000521">
    <property type="protein sequence ID" value="MES1920125.1"/>
    <property type="molecule type" value="Genomic_DNA"/>
</dbReference>
<organism evidence="1 2">
    <name type="scientific">Bonamia ostreae</name>
    <dbReference type="NCBI Taxonomy" id="126728"/>
    <lineage>
        <taxon>Eukaryota</taxon>
        <taxon>Sar</taxon>
        <taxon>Rhizaria</taxon>
        <taxon>Endomyxa</taxon>
        <taxon>Ascetosporea</taxon>
        <taxon>Haplosporida</taxon>
        <taxon>Bonamia</taxon>
    </lineage>
</organism>
<protein>
    <submittedName>
        <fullName evidence="1">Uncharacterized protein</fullName>
    </submittedName>
</protein>
<keyword evidence="2" id="KW-1185">Reference proteome</keyword>
<sequence length="132" mass="15871">MPFVEFAKYFKKNKNNERNLCFIEKQIVVALKRLVFNVFKENSEELKLKKYENYNFDLLGADFLITQDGEIFLLEVQYKPGLSFRKGSIGEGNKLLLREYFDILLKVRKNRILRKNGDDWVFPKYKKFLMIK</sequence>
<gene>
    <name evidence="1" type="ORF">MHBO_001841</name>
</gene>
<name>A0ABV2AKC6_9EUKA</name>
<dbReference type="Gene3D" id="3.30.470.20">
    <property type="entry name" value="ATP-grasp fold, B domain"/>
    <property type="match status" value="1"/>
</dbReference>
<dbReference type="Proteomes" id="UP001439008">
    <property type="component" value="Unassembled WGS sequence"/>
</dbReference>
<proteinExistence type="predicted"/>